<sequence>MTDDGIHWPLRAVVTGPCDEVQVMDSTWQDAPVWRPGDKWVATYAPCLTYPGPPHPGLLLRVGLAAGDHLELTVAREEPDDDLRCVFRSELTNGGDGLAVFPGFVDDLVLPRGTYPVSVWVDADQPNAVRRCVIVLGDQEPFRLGRSMLVWVDGWQMECCGEPFTVGSRVEWTLYEVSSRDWLDSVLGEEFAEEVTHGEEHHGGAADGAPTTVGLVRRIRAVVSKVGVGQLGAGATPIPATGRLVDVTDADGPYQDLIGYLVDLRPTEE</sequence>
<evidence type="ECO:0000313" key="2">
    <source>
        <dbReference type="Proteomes" id="UP000295124"/>
    </source>
</evidence>
<dbReference type="InterPro" id="IPR046485">
    <property type="entry name" value="DUF6578"/>
</dbReference>
<reference evidence="1 2" key="1">
    <citation type="submission" date="2019-03" db="EMBL/GenBank/DDBJ databases">
        <title>Draft genome sequences of novel Actinobacteria.</title>
        <authorList>
            <person name="Sahin N."/>
            <person name="Ay H."/>
            <person name="Saygin H."/>
        </authorList>
    </citation>
    <scope>NUCLEOTIDE SEQUENCE [LARGE SCALE GENOMIC DNA]</scope>
    <source>
        <strain evidence="1 2">JCM 13523</strain>
    </source>
</reference>
<dbReference type="AlphaFoldDB" id="A0A4R4ZV13"/>
<name>A0A4R4ZV13_9ACTN</name>
<dbReference type="OrthoDB" id="2084645at2"/>
<accession>A0A4R4ZV13</accession>
<keyword evidence="2" id="KW-1185">Reference proteome</keyword>
<dbReference type="EMBL" id="SMKX01000003">
    <property type="protein sequence ID" value="TDD63011.1"/>
    <property type="molecule type" value="Genomic_DNA"/>
</dbReference>
<evidence type="ECO:0000313" key="1">
    <source>
        <dbReference type="EMBL" id="TDD63011.1"/>
    </source>
</evidence>
<organism evidence="1 2">
    <name type="scientific">Kribbella antibiotica</name>
    <dbReference type="NCBI Taxonomy" id="190195"/>
    <lineage>
        <taxon>Bacteria</taxon>
        <taxon>Bacillati</taxon>
        <taxon>Actinomycetota</taxon>
        <taxon>Actinomycetes</taxon>
        <taxon>Propionibacteriales</taxon>
        <taxon>Kribbellaceae</taxon>
        <taxon>Kribbella</taxon>
    </lineage>
</organism>
<proteinExistence type="predicted"/>
<dbReference type="RefSeq" id="WP_132164495.1">
    <property type="nucleotide sequence ID" value="NZ_SMKX01000003.1"/>
</dbReference>
<protein>
    <submittedName>
        <fullName evidence="1">Uncharacterized protein</fullName>
    </submittedName>
</protein>
<gene>
    <name evidence="1" type="ORF">E1263_01500</name>
</gene>
<dbReference type="Proteomes" id="UP000295124">
    <property type="component" value="Unassembled WGS sequence"/>
</dbReference>
<dbReference type="Pfam" id="PF20218">
    <property type="entry name" value="DUF6578"/>
    <property type="match status" value="1"/>
</dbReference>
<comment type="caution">
    <text evidence="1">The sequence shown here is derived from an EMBL/GenBank/DDBJ whole genome shotgun (WGS) entry which is preliminary data.</text>
</comment>